<sequence>MIPQDLVEKLRAAHETLDGMRADLVLDVEYYYAEKLEPELKKIAECIDALVKAGEEGR</sequence>
<accession>A0A0F9JIV4</accession>
<protein>
    <submittedName>
        <fullName evidence="1">Uncharacterized protein</fullName>
    </submittedName>
</protein>
<gene>
    <name evidence="1" type="ORF">LCGC14_1447550</name>
</gene>
<evidence type="ECO:0000313" key="1">
    <source>
        <dbReference type="EMBL" id="KKM69759.1"/>
    </source>
</evidence>
<reference evidence="1" key="1">
    <citation type="journal article" date="2015" name="Nature">
        <title>Complex archaea that bridge the gap between prokaryotes and eukaryotes.</title>
        <authorList>
            <person name="Spang A."/>
            <person name="Saw J.H."/>
            <person name="Jorgensen S.L."/>
            <person name="Zaremba-Niedzwiedzka K."/>
            <person name="Martijn J."/>
            <person name="Lind A.E."/>
            <person name="van Eijk R."/>
            <person name="Schleper C."/>
            <person name="Guy L."/>
            <person name="Ettema T.J."/>
        </authorList>
    </citation>
    <scope>NUCLEOTIDE SEQUENCE</scope>
</reference>
<dbReference type="EMBL" id="LAZR01009936">
    <property type="protein sequence ID" value="KKM69759.1"/>
    <property type="molecule type" value="Genomic_DNA"/>
</dbReference>
<organism evidence="1">
    <name type="scientific">marine sediment metagenome</name>
    <dbReference type="NCBI Taxonomy" id="412755"/>
    <lineage>
        <taxon>unclassified sequences</taxon>
        <taxon>metagenomes</taxon>
        <taxon>ecological metagenomes</taxon>
    </lineage>
</organism>
<dbReference type="AlphaFoldDB" id="A0A0F9JIV4"/>
<proteinExistence type="predicted"/>
<name>A0A0F9JIV4_9ZZZZ</name>
<comment type="caution">
    <text evidence="1">The sequence shown here is derived from an EMBL/GenBank/DDBJ whole genome shotgun (WGS) entry which is preliminary data.</text>
</comment>